<reference evidence="2" key="1">
    <citation type="submission" date="2022-03" db="EMBL/GenBank/DDBJ databases">
        <title>Streptomyces 7R015 and 7R016 isolated from Barleria lupulina in Thailand.</title>
        <authorList>
            <person name="Kanchanasin P."/>
            <person name="Phongsopitanun W."/>
            <person name="Tanasupawat S."/>
        </authorList>
    </citation>
    <scope>NUCLEOTIDE SEQUENCE</scope>
    <source>
        <strain evidence="2">7R016</strain>
    </source>
</reference>
<keyword evidence="3" id="KW-1185">Reference proteome</keyword>
<organism evidence="2 3">
    <name type="scientific">Streptomyces spinosisporus</name>
    <dbReference type="NCBI Taxonomy" id="2927582"/>
    <lineage>
        <taxon>Bacteria</taxon>
        <taxon>Bacillati</taxon>
        <taxon>Actinomycetota</taxon>
        <taxon>Actinomycetes</taxon>
        <taxon>Kitasatosporales</taxon>
        <taxon>Streptomycetaceae</taxon>
        <taxon>Streptomyces</taxon>
    </lineage>
</organism>
<proteinExistence type="predicted"/>
<dbReference type="Proteomes" id="UP001165270">
    <property type="component" value="Unassembled WGS sequence"/>
</dbReference>
<dbReference type="EMBL" id="JALDAX010000036">
    <property type="protein sequence ID" value="MCI3246445.1"/>
    <property type="molecule type" value="Genomic_DNA"/>
</dbReference>
<gene>
    <name evidence="2" type="ORF">MQN93_42860</name>
</gene>
<dbReference type="RefSeq" id="WP_242713786.1">
    <property type="nucleotide sequence ID" value="NZ_JALDAX010000036.1"/>
</dbReference>
<feature type="domain" description="5-hmdU DNA kinase helical" evidence="1">
    <location>
        <begin position="44"/>
        <end position="320"/>
    </location>
</feature>
<dbReference type="InterPro" id="IPR040684">
    <property type="entry name" value="HMUDK_hel"/>
</dbReference>
<sequence>MPTALYRIYIERMVTLLQGRRTSEGSGASARGGIRVAGRTLRPTPVFDTYWRFAAARQAVYEARLAGGPGPWTSDPILSRYRFTNCFRAADRVSQVLIGDVIYGGEQEWEEVFFRTLLFKVFNKESTWRLLTGALSEVRWDGYDHRAFDRVLSRAFAAGERLYSAAYIVPPPQLGEERKHRNHLRLLEMMMTSGAPERVLAAPTLRDAYEVLLGYPAIGPFLAYQFVIDLNYAAAMPFSEMDFVVAGPGARDGIRKCFGPAADGIEAEIIRYMADTQDEHFTRLGLSFPGLRGRPLQLIDCQNLFCEVDKYARVAHPEIAGISGRSRIKQTYRSSAAPMLAWFPPKWGINEAC</sequence>
<name>A0ABS9XX22_9ACTN</name>
<protein>
    <submittedName>
        <fullName evidence="2">DNA base hypermodification protein</fullName>
    </submittedName>
</protein>
<evidence type="ECO:0000259" key="1">
    <source>
        <dbReference type="Pfam" id="PF18723"/>
    </source>
</evidence>
<accession>A0ABS9XX22</accession>
<evidence type="ECO:0000313" key="2">
    <source>
        <dbReference type="EMBL" id="MCI3246445.1"/>
    </source>
</evidence>
<evidence type="ECO:0000313" key="3">
    <source>
        <dbReference type="Proteomes" id="UP001165270"/>
    </source>
</evidence>
<dbReference type="Pfam" id="PF18723">
    <property type="entry name" value="HMUDK_hel"/>
    <property type="match status" value="1"/>
</dbReference>
<comment type="caution">
    <text evidence="2">The sequence shown here is derived from an EMBL/GenBank/DDBJ whole genome shotgun (WGS) entry which is preliminary data.</text>
</comment>